<dbReference type="InterPro" id="IPR011009">
    <property type="entry name" value="Kinase-like_dom_sf"/>
</dbReference>
<dbReference type="HOGENOM" id="CLU_021612_0_0_1"/>
<dbReference type="Gramene" id="OBART11G09530.1">
    <property type="protein sequence ID" value="OBART11G09530.1"/>
    <property type="gene ID" value="OBART11G09530"/>
</dbReference>
<dbReference type="PROSITE" id="PS00107">
    <property type="entry name" value="PROTEIN_KINASE_ATP"/>
    <property type="match status" value="1"/>
</dbReference>
<evidence type="ECO:0000256" key="4">
    <source>
        <dbReference type="ARBA" id="ARBA00022741"/>
    </source>
</evidence>
<dbReference type="InterPro" id="IPR008271">
    <property type="entry name" value="Ser/Thr_kinase_AS"/>
</dbReference>
<evidence type="ECO:0000313" key="12">
    <source>
        <dbReference type="EnsemblPlants" id="OBART11G09530.1"/>
    </source>
</evidence>
<keyword evidence="6 9" id="KW-0067">ATP-binding</keyword>
<dbReference type="Gene3D" id="3.90.226.10">
    <property type="entry name" value="2-enoyl-CoA Hydratase, Chain A, domain 1"/>
    <property type="match status" value="1"/>
</dbReference>
<dbReference type="FunFam" id="1.10.510.10:FF:001023">
    <property type="entry name" value="Os07g0541700 protein"/>
    <property type="match status" value="1"/>
</dbReference>
<dbReference type="EnsemblPlants" id="OBART11G09530.1">
    <property type="protein sequence ID" value="OBART11G09530.1"/>
    <property type="gene ID" value="OBART11G09530"/>
</dbReference>
<keyword evidence="5" id="KW-0418">Kinase</keyword>
<dbReference type="InterPro" id="IPR029045">
    <property type="entry name" value="ClpP/crotonase-like_dom_sf"/>
</dbReference>
<proteinExistence type="predicted"/>
<dbReference type="PROSITE" id="PS00108">
    <property type="entry name" value="PROTEIN_KINASE_ST"/>
    <property type="match status" value="1"/>
</dbReference>
<keyword evidence="2" id="KW-0723">Serine/threonine-protein kinase</keyword>
<evidence type="ECO:0000256" key="7">
    <source>
        <dbReference type="ARBA" id="ARBA00047899"/>
    </source>
</evidence>
<dbReference type="PANTHER" id="PTHR45707">
    <property type="entry name" value="C2 CALCIUM/LIPID-BINDING PLANT PHOSPHORIBOSYLTRANSFERASE FAMILY PROTEIN"/>
    <property type="match status" value="1"/>
</dbReference>
<dbReference type="FunFam" id="3.30.200.20:FF:000465">
    <property type="entry name" value="Cysteine-rich receptor-like protein kinase 6"/>
    <property type="match status" value="1"/>
</dbReference>
<reference evidence="12" key="1">
    <citation type="journal article" date="2009" name="Rice">
        <title>De Novo Next Generation Sequencing of Plant Genomes.</title>
        <authorList>
            <person name="Rounsley S."/>
            <person name="Marri P.R."/>
            <person name="Yu Y."/>
            <person name="He R."/>
            <person name="Sisneros N."/>
            <person name="Goicoechea J.L."/>
            <person name="Lee S.J."/>
            <person name="Angelova A."/>
            <person name="Kudrna D."/>
            <person name="Luo M."/>
            <person name="Affourtit J."/>
            <person name="Desany B."/>
            <person name="Knight J."/>
            <person name="Niazi F."/>
            <person name="Egholm M."/>
            <person name="Wing R.A."/>
        </authorList>
    </citation>
    <scope>NUCLEOTIDE SEQUENCE [LARGE SCALE GENOMIC DNA]</scope>
    <source>
        <strain evidence="12">cv. IRGC 105608</strain>
    </source>
</reference>
<feature type="domain" description="Protein kinase" evidence="11">
    <location>
        <begin position="288"/>
        <end position="663"/>
    </location>
</feature>
<keyword evidence="13" id="KW-1185">Reference proteome</keyword>
<name>A0A0D3HKJ0_9ORYZ</name>
<dbReference type="Pfam" id="PF00378">
    <property type="entry name" value="ECH_1"/>
    <property type="match status" value="1"/>
</dbReference>
<keyword evidence="3" id="KW-0808">Transferase</keyword>
<dbReference type="Gene3D" id="3.30.200.20">
    <property type="entry name" value="Phosphorylase Kinase, domain 1"/>
    <property type="match status" value="1"/>
</dbReference>
<sequence length="790" mass="87625">MATFCKVRKRDDGIYVLTLASSDGHHYLTTEAITQLKQALERIRSTKARGLVTTTTSGSFCDGINAVSDDDDDEPLSSLERGMAEVVRLLLDLPMPTAAAVRGDARWLGFVLALAHDHLFVHTEAVLGLAAAADTTAKPRRRPLPDYVVALLREKIPYAQLRKLLLLKAHVFTGEELKGNWHSVHEAIPNRDHVVAVAVQNLQSVVVGDGMDYAKVRRTIYTNSCVAVAVTTTTTTMLPFDGSSSVANGVTISSEMTPSGESFNSSYNSSTTPVDISLAAIEACTDGFSESKKVGSGAYGKVYKGVYNEEELAFKKIDGLAVLNEDQFKNELKHLMSVQHRNIVRFVGYCSQIKEKFIWRGKEYVSVQYITRILCFEYLPGGSLDKHLDKESESDGFDWRTRYNIIKGISQGLNYLHELEKPIFHLDLKPANVLLDENMEPKIADFGISKHFTGTKTHITISKPTGTPRYMPPEYLNKLVISNKYDVFSFGVMVMEIIAGPTGYDNFSGANDQDSFKYIDRVYKQWEKRITAKSHDPSAEINQVKRCINIAVKLMAPPSPIGDTEAEVIDLEDLPPVGVPGAEVIDLESPECRSGAAWAKLRSHSSAGHPKQQSHGRISLSPQSKAFKVSGTRGSLQKTAARVVSRYRQSRVPNRQKKDNTTFGINCRCQPKCIVNITKDFDDRKKELIAEIGFDGILDIKLTKVNRQFGAWLLSKVDPKSGTIVTDFNQELPFGPNDVTAVFGLPCSGQLIIPCSQDELDGKKQKLCEIFEIPNFSHLKISLLERVLKK</sequence>
<evidence type="ECO:0000256" key="6">
    <source>
        <dbReference type="ARBA" id="ARBA00022840"/>
    </source>
</evidence>
<evidence type="ECO:0000256" key="3">
    <source>
        <dbReference type="ARBA" id="ARBA00022679"/>
    </source>
</evidence>
<feature type="compositionally biased region" description="Polar residues" evidence="10">
    <location>
        <begin position="611"/>
        <end position="624"/>
    </location>
</feature>
<evidence type="ECO:0000256" key="9">
    <source>
        <dbReference type="PROSITE-ProRule" id="PRU10141"/>
    </source>
</evidence>
<dbReference type="CDD" id="cd06558">
    <property type="entry name" value="crotonase-like"/>
    <property type="match status" value="1"/>
</dbReference>
<feature type="binding site" evidence="9">
    <location>
        <position position="315"/>
    </location>
    <ligand>
        <name>ATP</name>
        <dbReference type="ChEBI" id="CHEBI:30616"/>
    </ligand>
</feature>
<dbReference type="GO" id="GO:0005524">
    <property type="term" value="F:ATP binding"/>
    <property type="evidence" value="ECO:0007669"/>
    <property type="project" value="UniProtKB-UniRule"/>
</dbReference>
<dbReference type="Pfam" id="PF00069">
    <property type="entry name" value="Pkinase"/>
    <property type="match status" value="1"/>
</dbReference>
<comment type="catalytic activity">
    <reaction evidence="8">
        <text>L-seryl-[protein] + ATP = O-phospho-L-seryl-[protein] + ADP + H(+)</text>
        <dbReference type="Rhea" id="RHEA:17989"/>
        <dbReference type="Rhea" id="RHEA-COMP:9863"/>
        <dbReference type="Rhea" id="RHEA-COMP:11604"/>
        <dbReference type="ChEBI" id="CHEBI:15378"/>
        <dbReference type="ChEBI" id="CHEBI:29999"/>
        <dbReference type="ChEBI" id="CHEBI:30616"/>
        <dbReference type="ChEBI" id="CHEBI:83421"/>
        <dbReference type="ChEBI" id="CHEBI:456216"/>
        <dbReference type="EC" id="2.7.11.1"/>
    </reaction>
</comment>
<dbReference type="PROSITE" id="PS50011">
    <property type="entry name" value="PROTEIN_KINASE_DOM"/>
    <property type="match status" value="1"/>
</dbReference>
<accession>A0A0D3HKJ0</accession>
<evidence type="ECO:0000256" key="10">
    <source>
        <dbReference type="SAM" id="MobiDB-lite"/>
    </source>
</evidence>
<dbReference type="SMART" id="SM00220">
    <property type="entry name" value="S_TKc"/>
    <property type="match status" value="1"/>
</dbReference>
<dbReference type="STRING" id="65489.A0A0D3HKJ0"/>
<reference evidence="12" key="2">
    <citation type="submission" date="2015-03" db="UniProtKB">
        <authorList>
            <consortium name="EnsemblPlants"/>
        </authorList>
    </citation>
    <scope>IDENTIFICATION</scope>
</reference>
<evidence type="ECO:0000256" key="8">
    <source>
        <dbReference type="ARBA" id="ARBA00048679"/>
    </source>
</evidence>
<evidence type="ECO:0000256" key="5">
    <source>
        <dbReference type="ARBA" id="ARBA00022777"/>
    </source>
</evidence>
<evidence type="ECO:0000256" key="2">
    <source>
        <dbReference type="ARBA" id="ARBA00022527"/>
    </source>
</evidence>
<dbReference type="Gene3D" id="1.10.510.10">
    <property type="entry name" value="Transferase(Phosphotransferase) domain 1"/>
    <property type="match status" value="1"/>
</dbReference>
<dbReference type="InterPro" id="IPR000719">
    <property type="entry name" value="Prot_kinase_dom"/>
</dbReference>
<dbReference type="GO" id="GO:0004674">
    <property type="term" value="F:protein serine/threonine kinase activity"/>
    <property type="evidence" value="ECO:0007669"/>
    <property type="project" value="UniProtKB-KW"/>
</dbReference>
<dbReference type="PANTHER" id="PTHR45707:SF56">
    <property type="entry name" value="OS11G0608700 PROTEIN"/>
    <property type="match status" value="1"/>
</dbReference>
<feature type="region of interest" description="Disordered" evidence="10">
    <location>
        <begin position="600"/>
        <end position="631"/>
    </location>
</feature>
<dbReference type="InterPro" id="IPR001753">
    <property type="entry name" value="Enoyl-CoA_hydra/iso"/>
</dbReference>
<dbReference type="PaxDb" id="65489-OBART11G09530.1"/>
<evidence type="ECO:0000256" key="1">
    <source>
        <dbReference type="ARBA" id="ARBA00012513"/>
    </source>
</evidence>
<protein>
    <recommendedName>
        <fullName evidence="1">non-specific serine/threonine protein kinase</fullName>
        <ecNumber evidence="1">2.7.11.1</ecNumber>
    </recommendedName>
</protein>
<organism evidence="12">
    <name type="scientific">Oryza barthii</name>
    <dbReference type="NCBI Taxonomy" id="65489"/>
    <lineage>
        <taxon>Eukaryota</taxon>
        <taxon>Viridiplantae</taxon>
        <taxon>Streptophyta</taxon>
        <taxon>Embryophyta</taxon>
        <taxon>Tracheophyta</taxon>
        <taxon>Spermatophyta</taxon>
        <taxon>Magnoliopsida</taxon>
        <taxon>Liliopsida</taxon>
        <taxon>Poales</taxon>
        <taxon>Poaceae</taxon>
        <taxon>BOP clade</taxon>
        <taxon>Oryzoideae</taxon>
        <taxon>Oryzeae</taxon>
        <taxon>Oryzinae</taxon>
        <taxon>Oryza</taxon>
    </lineage>
</organism>
<evidence type="ECO:0000313" key="13">
    <source>
        <dbReference type="Proteomes" id="UP000026960"/>
    </source>
</evidence>
<dbReference type="SUPFAM" id="SSF52096">
    <property type="entry name" value="ClpP/crotonase"/>
    <property type="match status" value="1"/>
</dbReference>
<keyword evidence="4 9" id="KW-0547">Nucleotide-binding</keyword>
<comment type="catalytic activity">
    <reaction evidence="7">
        <text>L-threonyl-[protein] + ATP = O-phospho-L-threonyl-[protein] + ADP + H(+)</text>
        <dbReference type="Rhea" id="RHEA:46608"/>
        <dbReference type="Rhea" id="RHEA-COMP:11060"/>
        <dbReference type="Rhea" id="RHEA-COMP:11605"/>
        <dbReference type="ChEBI" id="CHEBI:15378"/>
        <dbReference type="ChEBI" id="CHEBI:30013"/>
        <dbReference type="ChEBI" id="CHEBI:30616"/>
        <dbReference type="ChEBI" id="CHEBI:61977"/>
        <dbReference type="ChEBI" id="CHEBI:456216"/>
        <dbReference type="EC" id="2.7.11.1"/>
    </reaction>
</comment>
<evidence type="ECO:0000259" key="11">
    <source>
        <dbReference type="PROSITE" id="PS50011"/>
    </source>
</evidence>
<dbReference type="InterPro" id="IPR017441">
    <property type="entry name" value="Protein_kinase_ATP_BS"/>
</dbReference>
<dbReference type="Proteomes" id="UP000026960">
    <property type="component" value="Chromosome 11"/>
</dbReference>
<dbReference type="SUPFAM" id="SSF56112">
    <property type="entry name" value="Protein kinase-like (PK-like)"/>
    <property type="match status" value="1"/>
</dbReference>
<dbReference type="AlphaFoldDB" id="A0A0D3HKJ0"/>
<dbReference type="EC" id="2.7.11.1" evidence="1"/>